<keyword evidence="7" id="KW-0670">Pyruvate</keyword>
<keyword evidence="4 5" id="KW-0408">Iron</keyword>
<keyword evidence="7" id="KW-0223">Dioxygenase</keyword>
<evidence type="ECO:0000256" key="2">
    <source>
        <dbReference type="ARBA" id="ARBA00022723"/>
    </source>
</evidence>
<protein>
    <submittedName>
        <fullName evidence="7">4-hydroxyphenylpyruvate dioxygenase</fullName>
    </submittedName>
</protein>
<dbReference type="CDD" id="cd07250">
    <property type="entry name" value="HPPD_C_like"/>
    <property type="match status" value="1"/>
</dbReference>
<dbReference type="STRING" id="1080227.A8L45_00065"/>
<dbReference type="PANTHER" id="PTHR11959">
    <property type="entry name" value="4-HYDROXYPHENYLPYRUVATE DIOXYGENASE"/>
    <property type="match status" value="1"/>
</dbReference>
<evidence type="ECO:0000256" key="3">
    <source>
        <dbReference type="ARBA" id="ARBA00022737"/>
    </source>
</evidence>
<feature type="domain" description="VOC" evidence="6">
    <location>
        <begin position="14"/>
        <end position="134"/>
    </location>
</feature>
<dbReference type="Pfam" id="PF14696">
    <property type="entry name" value="Glyoxalase_5"/>
    <property type="match status" value="1"/>
</dbReference>
<dbReference type="InterPro" id="IPR037523">
    <property type="entry name" value="VOC_core"/>
</dbReference>
<keyword evidence="2 5" id="KW-0479">Metal-binding</keyword>
<comment type="similarity">
    <text evidence="1">Belongs to the 4HPPD family.</text>
</comment>
<dbReference type="EMBL" id="LYBM01000001">
    <property type="protein sequence ID" value="ODA36044.1"/>
    <property type="molecule type" value="Genomic_DNA"/>
</dbReference>
<dbReference type="GO" id="GO:0046872">
    <property type="term" value="F:metal ion binding"/>
    <property type="evidence" value="ECO:0007669"/>
    <property type="project" value="UniProtKB-KW"/>
</dbReference>
<accession>A0A1C3ES44</accession>
<dbReference type="OrthoDB" id="9780241at2"/>
<dbReference type="InterPro" id="IPR005956">
    <property type="entry name" value="4OHPhenylPyrv_dOase"/>
</dbReference>
<evidence type="ECO:0000256" key="4">
    <source>
        <dbReference type="ARBA" id="ARBA00023004"/>
    </source>
</evidence>
<feature type="binding site" evidence="5">
    <location>
        <position position="167"/>
    </location>
    <ligand>
        <name>Fe cation</name>
        <dbReference type="ChEBI" id="CHEBI:24875"/>
    </ligand>
</feature>
<dbReference type="PIRSF" id="PIRSF009283">
    <property type="entry name" value="HPP_dOase"/>
    <property type="match status" value="1"/>
</dbReference>
<dbReference type="Gene3D" id="3.10.180.10">
    <property type="entry name" value="2,3-Dihydroxybiphenyl 1,2-Dioxygenase, domain 1"/>
    <property type="match status" value="2"/>
</dbReference>
<dbReference type="PANTHER" id="PTHR11959:SF1">
    <property type="entry name" value="4-HYDROXYPHENYLPYRUVATE DIOXYGENASE"/>
    <property type="match status" value="1"/>
</dbReference>
<evidence type="ECO:0000313" key="7">
    <source>
        <dbReference type="EMBL" id="ODA36044.1"/>
    </source>
</evidence>
<name>A0A1C3ES44_9GAMM</name>
<dbReference type="AlphaFoldDB" id="A0A1C3ES44"/>
<dbReference type="FunFam" id="3.10.180.10:FF:000007">
    <property type="entry name" value="4-hydroxyphenylpyruvate dioxygenase"/>
    <property type="match status" value="1"/>
</dbReference>
<evidence type="ECO:0000313" key="8">
    <source>
        <dbReference type="Proteomes" id="UP000094936"/>
    </source>
</evidence>
<keyword evidence="3" id="KW-0677">Repeat</keyword>
<feature type="binding site" evidence="5">
    <location>
        <position position="245"/>
    </location>
    <ligand>
        <name>Fe cation</name>
        <dbReference type="ChEBI" id="CHEBI:24875"/>
    </ligand>
</feature>
<dbReference type="SUPFAM" id="SSF54593">
    <property type="entry name" value="Glyoxalase/Bleomycin resistance protein/Dihydroxybiphenyl dioxygenase"/>
    <property type="match status" value="1"/>
</dbReference>
<dbReference type="InterPro" id="IPR004360">
    <property type="entry name" value="Glyas_Fos-R_dOase_dom"/>
</dbReference>
<feature type="domain" description="VOC" evidence="6">
    <location>
        <begin position="164"/>
        <end position="314"/>
    </location>
</feature>
<dbReference type="PROSITE" id="PS51819">
    <property type="entry name" value="VOC"/>
    <property type="match status" value="2"/>
</dbReference>
<dbReference type="InterPro" id="IPR029068">
    <property type="entry name" value="Glyas_Bleomycin-R_OHBP_Dase"/>
</dbReference>
<feature type="binding site" evidence="5">
    <location>
        <position position="323"/>
    </location>
    <ligand>
        <name>Fe cation</name>
        <dbReference type="ChEBI" id="CHEBI:24875"/>
    </ligand>
</feature>
<dbReference type="InterPro" id="IPR041736">
    <property type="entry name" value="4OHPhenylPyrv_dOase_N"/>
</dbReference>
<keyword evidence="8" id="KW-1185">Reference proteome</keyword>
<dbReference type="NCBIfam" id="TIGR01263">
    <property type="entry name" value="4HPPD"/>
    <property type="match status" value="1"/>
</dbReference>
<reference evidence="7 8" key="1">
    <citation type="submission" date="2016-05" db="EMBL/GenBank/DDBJ databases">
        <title>Genomic Taxonomy of the Vibrionaceae.</title>
        <authorList>
            <person name="Gomez-Gil B."/>
            <person name="Enciso-Ibarra J."/>
        </authorList>
    </citation>
    <scope>NUCLEOTIDE SEQUENCE [LARGE SCALE GENOMIC DNA]</scope>
    <source>
        <strain evidence="7 8">CAIM 1920</strain>
    </source>
</reference>
<proteinExistence type="inferred from homology"/>
<dbReference type="GO" id="GO:0003868">
    <property type="term" value="F:4-hydroxyphenylpyruvate dioxygenase activity"/>
    <property type="evidence" value="ECO:0007669"/>
    <property type="project" value="InterPro"/>
</dbReference>
<evidence type="ECO:0000256" key="5">
    <source>
        <dbReference type="PIRSR" id="PIRSR009283-1"/>
    </source>
</evidence>
<sequence length="359" mass="40258">MTDGKAYNPMGTDGFEFVEFSAPTQKGVNELKRLFESLGFAEIAVHKHKAVWLFRQGDINFIVNGETQSQAEDFASLHGASVNAMAFRVNDAQSALEHALSNGATIAEVKCGPMELHIPAIMGIGGSYLYLVDRYGEKEIYDVDFNYHPDWRARLKAHEAGLCVIDHLTHNVEQGHMDTWSAFYHDIANFKEIRYFDIEGKQTGLKSRALTAPCGKIRIPINESSDDKSQIAEYLREYKGEGIQHIALSTFDIYHTVKALRAYGVSFMDTPDTYYEAIDQRVGGHNESVASLRELRILIDGNAEQGMLLQIFTDTVIGPVFFEIIQRKGNQGFGEGNFKALFESIERDQIRRGVLDDAS</sequence>
<comment type="caution">
    <text evidence="7">The sequence shown here is derived from an EMBL/GenBank/DDBJ whole genome shotgun (WGS) entry which is preliminary data.</text>
</comment>
<dbReference type="InterPro" id="IPR041735">
    <property type="entry name" value="4OHPhenylPyrv_dOase_C"/>
</dbReference>
<dbReference type="RefSeq" id="WP_068897952.1">
    <property type="nucleotide sequence ID" value="NZ_JBHUIF010000002.1"/>
</dbReference>
<gene>
    <name evidence="7" type="ORF">A8L45_00065</name>
</gene>
<evidence type="ECO:0000256" key="1">
    <source>
        <dbReference type="ARBA" id="ARBA00005877"/>
    </source>
</evidence>
<evidence type="ECO:0000259" key="6">
    <source>
        <dbReference type="PROSITE" id="PS51819"/>
    </source>
</evidence>
<organism evidence="7 8">
    <name type="scientific">Veronia pacifica</name>
    <dbReference type="NCBI Taxonomy" id="1080227"/>
    <lineage>
        <taxon>Bacteria</taxon>
        <taxon>Pseudomonadati</taxon>
        <taxon>Pseudomonadota</taxon>
        <taxon>Gammaproteobacteria</taxon>
        <taxon>Vibrionales</taxon>
        <taxon>Vibrionaceae</taxon>
        <taxon>Veronia</taxon>
    </lineage>
</organism>
<dbReference type="Proteomes" id="UP000094936">
    <property type="component" value="Unassembled WGS sequence"/>
</dbReference>
<dbReference type="CDD" id="cd08342">
    <property type="entry name" value="HPPD_N_like"/>
    <property type="match status" value="1"/>
</dbReference>
<dbReference type="Pfam" id="PF00903">
    <property type="entry name" value="Glyoxalase"/>
    <property type="match status" value="1"/>
</dbReference>
<keyword evidence="7" id="KW-0560">Oxidoreductase</keyword>
<dbReference type="GO" id="GO:0006572">
    <property type="term" value="P:L-tyrosine catabolic process"/>
    <property type="evidence" value="ECO:0007669"/>
    <property type="project" value="TreeGrafter"/>
</dbReference>
<comment type="cofactor">
    <cofactor evidence="5">
        <name>Fe cation</name>
        <dbReference type="ChEBI" id="CHEBI:24875"/>
    </cofactor>
    <text evidence="5">Binds 1 Fe cation per subunit.</text>
</comment>